<dbReference type="GO" id="GO:0006506">
    <property type="term" value="P:GPI anchor biosynthetic process"/>
    <property type="evidence" value="ECO:0007669"/>
    <property type="project" value="TreeGrafter"/>
</dbReference>
<name>A0A380CN03_SPHSI</name>
<dbReference type="InterPro" id="IPR051916">
    <property type="entry name" value="GPI-anchor_lipid_remodeler"/>
</dbReference>
<accession>A0A380CN03</accession>
<dbReference type="Proteomes" id="UP000254893">
    <property type="component" value="Unassembled WGS sequence"/>
</dbReference>
<dbReference type="GO" id="GO:0016020">
    <property type="term" value="C:membrane"/>
    <property type="evidence" value="ECO:0007669"/>
    <property type="project" value="GOC"/>
</dbReference>
<dbReference type="InterPro" id="IPR005135">
    <property type="entry name" value="Endo/exonuclease/phosphatase"/>
</dbReference>
<dbReference type="InterPro" id="IPR036691">
    <property type="entry name" value="Endo/exonu/phosph_ase_sf"/>
</dbReference>
<dbReference type="Gene3D" id="3.60.10.10">
    <property type="entry name" value="Endonuclease/exonuclease/phosphatase"/>
    <property type="match status" value="1"/>
</dbReference>
<reference evidence="3 4" key="1">
    <citation type="submission" date="2018-06" db="EMBL/GenBank/DDBJ databases">
        <authorList>
            <consortium name="Pathogen Informatics"/>
            <person name="Doyle S."/>
        </authorList>
    </citation>
    <scope>NUCLEOTIDE SEQUENCE [LARGE SCALE GENOMIC DNA]</scope>
    <source>
        <strain evidence="3 4">NCTC11388</strain>
    </source>
</reference>
<dbReference type="RefSeq" id="WP_115170980.1">
    <property type="nucleotide sequence ID" value="NZ_UGYW01000002.1"/>
</dbReference>
<organism evidence="3 4">
    <name type="scientific">Sphingobacterium spiritivorum</name>
    <name type="common">Flavobacterium spiritivorum</name>
    <dbReference type="NCBI Taxonomy" id="258"/>
    <lineage>
        <taxon>Bacteria</taxon>
        <taxon>Pseudomonadati</taxon>
        <taxon>Bacteroidota</taxon>
        <taxon>Sphingobacteriia</taxon>
        <taxon>Sphingobacteriales</taxon>
        <taxon>Sphingobacteriaceae</taxon>
        <taxon>Sphingobacterium</taxon>
    </lineage>
</organism>
<evidence type="ECO:0000313" key="3">
    <source>
        <dbReference type="EMBL" id="SUJ24382.1"/>
    </source>
</evidence>
<sequence>MNKLKILMLTCFVSIASLACSSDQKEIPEPKTEKSKLTVITYNIHHGAPENSEEVNLENIANTIKQKNPDLVALQEVDVNVPRSGKVDQAKKLAELLNMNYYFSKSLDYNGGEYGVAILSKFPISNTRRLELPMPVAGEKRTVAMATIDLGNGKTLEFASTHLDLNVPNRTAQATFLNELSVQLNKPIMIGGDYNAESNSVELTELRKQYTLSCVNGCPNSFPVRNPTKAIDFVASNKLAVQQYSLLSAVALTGSYASDHLPVVAIYNY</sequence>
<dbReference type="GO" id="GO:0003824">
    <property type="term" value="F:catalytic activity"/>
    <property type="evidence" value="ECO:0007669"/>
    <property type="project" value="InterPro"/>
</dbReference>
<dbReference type="AlphaFoldDB" id="A0A380CN03"/>
<keyword evidence="1" id="KW-0732">Signal</keyword>
<dbReference type="PANTHER" id="PTHR14859:SF15">
    <property type="entry name" value="ENDONUCLEASE_EXONUCLEASE_PHOSPHATASE DOMAIN-CONTAINING PROTEIN"/>
    <property type="match status" value="1"/>
</dbReference>
<evidence type="ECO:0000313" key="4">
    <source>
        <dbReference type="Proteomes" id="UP000254893"/>
    </source>
</evidence>
<dbReference type="PANTHER" id="PTHR14859">
    <property type="entry name" value="CALCOFLUOR WHITE HYPERSENSITIVE PROTEIN PRECURSOR"/>
    <property type="match status" value="1"/>
</dbReference>
<dbReference type="Pfam" id="PF03372">
    <property type="entry name" value="Exo_endo_phos"/>
    <property type="match status" value="1"/>
</dbReference>
<dbReference type="EMBL" id="UGYW01000002">
    <property type="protein sequence ID" value="SUJ24382.1"/>
    <property type="molecule type" value="Genomic_DNA"/>
</dbReference>
<dbReference type="PROSITE" id="PS51257">
    <property type="entry name" value="PROKAR_LIPOPROTEIN"/>
    <property type="match status" value="1"/>
</dbReference>
<feature type="chain" id="PRO_5016854707" evidence="1">
    <location>
        <begin position="20"/>
        <end position="269"/>
    </location>
</feature>
<protein>
    <submittedName>
        <fullName evidence="3">Uncharacterized protein conserved in bacteria</fullName>
    </submittedName>
</protein>
<proteinExistence type="predicted"/>
<feature type="domain" description="Endonuclease/exonuclease/phosphatase" evidence="2">
    <location>
        <begin position="40"/>
        <end position="260"/>
    </location>
</feature>
<dbReference type="SUPFAM" id="SSF56219">
    <property type="entry name" value="DNase I-like"/>
    <property type="match status" value="1"/>
</dbReference>
<evidence type="ECO:0000256" key="1">
    <source>
        <dbReference type="SAM" id="SignalP"/>
    </source>
</evidence>
<evidence type="ECO:0000259" key="2">
    <source>
        <dbReference type="Pfam" id="PF03372"/>
    </source>
</evidence>
<gene>
    <name evidence="3" type="ORF">NCTC11388_03516</name>
</gene>
<feature type="signal peptide" evidence="1">
    <location>
        <begin position="1"/>
        <end position="19"/>
    </location>
</feature>